<dbReference type="OrthoDB" id="654191at2759"/>
<evidence type="ECO:0000313" key="4">
    <source>
        <dbReference type="Proteomes" id="UP000663852"/>
    </source>
</evidence>
<evidence type="ECO:0000313" key="3">
    <source>
        <dbReference type="Proteomes" id="UP000663828"/>
    </source>
</evidence>
<gene>
    <name evidence="1" type="ORF">EDS130_LOCUS40401</name>
    <name evidence="2" type="ORF">XAT740_LOCUS54149</name>
</gene>
<keyword evidence="3" id="KW-1185">Reference proteome</keyword>
<proteinExistence type="predicted"/>
<name>A0A815QNR0_ADIRI</name>
<evidence type="ECO:0000313" key="1">
    <source>
        <dbReference type="EMBL" id="CAF1464931.1"/>
    </source>
</evidence>
<dbReference type="EMBL" id="CAJNOJ010000486">
    <property type="protein sequence ID" value="CAF1464931.1"/>
    <property type="molecule type" value="Genomic_DNA"/>
</dbReference>
<reference evidence="1" key="1">
    <citation type="submission" date="2021-02" db="EMBL/GenBank/DDBJ databases">
        <authorList>
            <person name="Nowell W R."/>
        </authorList>
    </citation>
    <scope>NUCLEOTIDE SEQUENCE</scope>
</reference>
<dbReference type="AlphaFoldDB" id="A0A815QNR0"/>
<dbReference type="Proteomes" id="UP000663828">
    <property type="component" value="Unassembled WGS sequence"/>
</dbReference>
<dbReference type="EMBL" id="CAJNOR010009584">
    <property type="protein sequence ID" value="CAF1646070.1"/>
    <property type="molecule type" value="Genomic_DNA"/>
</dbReference>
<protein>
    <submittedName>
        <fullName evidence="1">Uncharacterized protein</fullName>
    </submittedName>
</protein>
<dbReference type="Proteomes" id="UP000663852">
    <property type="component" value="Unassembled WGS sequence"/>
</dbReference>
<accession>A0A815QNR0</accession>
<sequence length="234" mass="25931">MRTNLFISSTGAHAVMRWIPGASSDVLIAGISGTSGFNATLVNNPASVKVDTFMKFYVADCNNGRIQMLCSNNSPGENDHIGSCRTGIKSFVSRTIGFDRLLLSGFRSNLIFFFDIRPSDTLSSDKIHTFRTGRILSQDSTSSDRTQPYPMPGKEQNSLFHMIPRSIIIPSNCCHRNRSDIYGFPLSIFVFSCIMVPTDIGHCYMSEMSRNRLITISMMAVISLIENTMPDSSV</sequence>
<comment type="caution">
    <text evidence="1">The sequence shown here is derived from an EMBL/GenBank/DDBJ whole genome shotgun (WGS) entry which is preliminary data.</text>
</comment>
<dbReference type="Gene3D" id="2.40.10.500">
    <property type="match status" value="1"/>
</dbReference>
<organism evidence="1 4">
    <name type="scientific">Adineta ricciae</name>
    <name type="common">Rotifer</name>
    <dbReference type="NCBI Taxonomy" id="249248"/>
    <lineage>
        <taxon>Eukaryota</taxon>
        <taxon>Metazoa</taxon>
        <taxon>Spiralia</taxon>
        <taxon>Gnathifera</taxon>
        <taxon>Rotifera</taxon>
        <taxon>Eurotatoria</taxon>
        <taxon>Bdelloidea</taxon>
        <taxon>Adinetida</taxon>
        <taxon>Adinetidae</taxon>
        <taxon>Adineta</taxon>
    </lineage>
</organism>
<evidence type="ECO:0000313" key="2">
    <source>
        <dbReference type="EMBL" id="CAF1646070.1"/>
    </source>
</evidence>